<evidence type="ECO:0000256" key="37">
    <source>
        <dbReference type="ARBA" id="ARBA00048869"/>
    </source>
</evidence>
<keyword evidence="9" id="KW-1133">Transmembrane helix</keyword>
<comment type="catalytic activity">
    <reaction evidence="25">
        <text>2,3-di-(9Z)-octadecenoyl-sn-glycerol + H2O = 3-(9Z-octadecenoyl)-sn-glycerol + (9Z)-octadecenoate + H(+)</text>
        <dbReference type="Rhea" id="RHEA:42604"/>
        <dbReference type="ChEBI" id="CHEBI:15377"/>
        <dbReference type="ChEBI" id="CHEBI:15378"/>
        <dbReference type="ChEBI" id="CHEBI:30823"/>
        <dbReference type="ChEBI" id="CHEBI:75824"/>
        <dbReference type="ChEBI" id="CHEBI:75938"/>
    </reaction>
    <physiologicalReaction direction="left-to-right" evidence="25">
        <dbReference type="Rhea" id="RHEA:42605"/>
    </physiologicalReaction>
</comment>
<organism evidence="44 45">
    <name type="scientific">Macrostomum lignano</name>
    <dbReference type="NCBI Taxonomy" id="282301"/>
    <lineage>
        <taxon>Eukaryota</taxon>
        <taxon>Metazoa</taxon>
        <taxon>Spiralia</taxon>
        <taxon>Lophotrochozoa</taxon>
        <taxon>Platyhelminthes</taxon>
        <taxon>Rhabditophora</taxon>
        <taxon>Macrostomorpha</taxon>
        <taxon>Macrostomida</taxon>
        <taxon>Macrostomidae</taxon>
        <taxon>Macrostomum</taxon>
    </lineage>
</organism>
<evidence type="ECO:0000256" key="18">
    <source>
        <dbReference type="ARBA" id="ARBA00031485"/>
    </source>
</evidence>
<dbReference type="GO" id="GO:0004806">
    <property type="term" value="F:triacylglycerol lipase activity"/>
    <property type="evidence" value="ECO:0007669"/>
    <property type="project" value="UniProtKB-EC"/>
</dbReference>
<evidence type="ECO:0000256" key="36">
    <source>
        <dbReference type="ARBA" id="ARBA00048699"/>
    </source>
</evidence>
<evidence type="ECO:0000256" key="11">
    <source>
        <dbReference type="ARBA" id="ARBA00023136"/>
    </source>
</evidence>
<keyword evidence="8" id="KW-0378">Hydrolase</keyword>
<dbReference type="AlphaFoldDB" id="A0A1I8GK45"/>
<comment type="catalytic activity">
    <reaction evidence="32">
        <text>1,2,3-tri-(9Z-octadecenoyl)-glycerol + H2O = di-(9Z)-octadecenoylglycerol + (9Z)-octadecenoate + H(+)</text>
        <dbReference type="Rhea" id="RHEA:38575"/>
        <dbReference type="ChEBI" id="CHEBI:15377"/>
        <dbReference type="ChEBI" id="CHEBI:15378"/>
        <dbReference type="ChEBI" id="CHEBI:30823"/>
        <dbReference type="ChEBI" id="CHEBI:53753"/>
        <dbReference type="ChEBI" id="CHEBI:75945"/>
    </reaction>
    <physiologicalReaction direction="left-to-right" evidence="32">
        <dbReference type="Rhea" id="RHEA:38576"/>
    </physiologicalReaction>
</comment>
<dbReference type="InterPro" id="IPR035547">
    <property type="entry name" value="Phospholipase_B"/>
</dbReference>
<comment type="catalytic activity">
    <reaction evidence="31">
        <text>1-octadecanoyl-2-(9Z,12Z)-octadecadienoyl-sn-glycerol + H2O = 1-octadecanoyl-sn-glycerol + (9Z,12Z)-octadecadienoate + H(+)</text>
        <dbReference type="Rhea" id="RHEA:40927"/>
        <dbReference type="ChEBI" id="CHEBI:15377"/>
        <dbReference type="ChEBI" id="CHEBI:15378"/>
        <dbReference type="ChEBI" id="CHEBI:30245"/>
        <dbReference type="ChEBI" id="CHEBI:75550"/>
        <dbReference type="ChEBI" id="CHEBI:77097"/>
    </reaction>
    <physiologicalReaction direction="left-to-right" evidence="31">
        <dbReference type="Rhea" id="RHEA:40928"/>
    </physiologicalReaction>
</comment>
<evidence type="ECO:0000256" key="23">
    <source>
        <dbReference type="ARBA" id="ARBA00047438"/>
    </source>
</evidence>
<comment type="catalytic activity">
    <reaction evidence="21">
        <text>1-hexadecanoyl-2-(9Z)-octadecenoyl-3-octadecanoyl-sn-glycerol + H2O = 2-(9Z-octadecenoyl)-3-octadecanoyl-sn-glycerol + hexadecanoate + H(+)</text>
        <dbReference type="Rhea" id="RHEA:41107"/>
        <dbReference type="ChEBI" id="CHEBI:7896"/>
        <dbReference type="ChEBI" id="CHEBI:15377"/>
        <dbReference type="ChEBI" id="CHEBI:15378"/>
        <dbReference type="ChEBI" id="CHEBI:75558"/>
        <dbReference type="ChEBI" id="CHEBI:77623"/>
    </reaction>
    <physiologicalReaction direction="left-to-right" evidence="21">
        <dbReference type="Rhea" id="RHEA:41108"/>
    </physiologicalReaction>
</comment>
<evidence type="ECO:0000256" key="27">
    <source>
        <dbReference type="ARBA" id="ARBA00048049"/>
    </source>
</evidence>
<comment type="similarity">
    <text evidence="2">Belongs to the 'GDSL' lipolytic enzyme family. Phospholipase B1 subfamily.</text>
</comment>
<dbReference type="SUPFAM" id="SSF52266">
    <property type="entry name" value="SGNH hydrolase"/>
    <property type="match status" value="1"/>
</dbReference>
<comment type="catalytic activity">
    <reaction evidence="41">
        <text>1,3-di-(9Z-octadecenoyl)-glycerol + H2O = 1-(9Z-octadecenoyl)-glycerol + (9Z)-octadecenoate + H(+)</text>
        <dbReference type="Rhea" id="RHEA:39939"/>
        <dbReference type="ChEBI" id="CHEBI:15377"/>
        <dbReference type="ChEBI" id="CHEBI:15378"/>
        <dbReference type="ChEBI" id="CHEBI:30823"/>
        <dbReference type="ChEBI" id="CHEBI:75342"/>
        <dbReference type="ChEBI" id="CHEBI:75735"/>
    </reaction>
    <physiologicalReaction direction="left-to-right" evidence="41">
        <dbReference type="Rhea" id="RHEA:39940"/>
    </physiologicalReaction>
</comment>
<evidence type="ECO:0000256" key="24">
    <source>
        <dbReference type="ARBA" id="ARBA00047459"/>
    </source>
</evidence>
<dbReference type="GO" id="GO:0004623">
    <property type="term" value="F:phospholipase A2 activity"/>
    <property type="evidence" value="ECO:0007669"/>
    <property type="project" value="UniProtKB-EC"/>
</dbReference>
<proteinExistence type="inferred from homology"/>
<evidence type="ECO:0000313" key="44">
    <source>
        <dbReference type="Proteomes" id="UP000095280"/>
    </source>
</evidence>
<keyword evidence="10" id="KW-0443">Lipid metabolism</keyword>
<comment type="catalytic activity">
    <reaction evidence="29">
        <text>1,2-dihexadecanoyl-sn-glycero-3-phosphocholine + H2O = 1-hexadecanoyl-sn-glycero-3-phosphocholine + hexadecanoate + H(+)</text>
        <dbReference type="Rhea" id="RHEA:41223"/>
        <dbReference type="ChEBI" id="CHEBI:7896"/>
        <dbReference type="ChEBI" id="CHEBI:15377"/>
        <dbReference type="ChEBI" id="CHEBI:15378"/>
        <dbReference type="ChEBI" id="CHEBI:72998"/>
        <dbReference type="ChEBI" id="CHEBI:72999"/>
    </reaction>
    <physiologicalReaction direction="left-to-right" evidence="29">
        <dbReference type="Rhea" id="RHEA:41224"/>
    </physiologicalReaction>
</comment>
<evidence type="ECO:0000256" key="40">
    <source>
        <dbReference type="ARBA" id="ARBA00049363"/>
    </source>
</evidence>
<evidence type="ECO:0000256" key="8">
    <source>
        <dbReference type="ARBA" id="ARBA00022801"/>
    </source>
</evidence>
<evidence type="ECO:0000256" key="30">
    <source>
        <dbReference type="ARBA" id="ARBA00048362"/>
    </source>
</evidence>
<evidence type="ECO:0000256" key="16">
    <source>
        <dbReference type="ARBA" id="ARBA00029723"/>
    </source>
</evidence>
<dbReference type="PANTHER" id="PTHR21325:SF31">
    <property type="entry name" value="GH22081P-RELATED"/>
    <property type="match status" value="1"/>
</dbReference>
<evidence type="ECO:0000256" key="10">
    <source>
        <dbReference type="ARBA" id="ARBA00023098"/>
    </source>
</evidence>
<evidence type="ECO:0000256" key="35">
    <source>
        <dbReference type="ARBA" id="ARBA00048656"/>
    </source>
</evidence>
<comment type="catalytic activity">
    <reaction evidence="26">
        <text>1-hexadecanoyl-2-(9Z-octadecenoyl)-sn-glycero-3-phospho-(1'-sn-glycerol) + H2O = 1-hexadecanoyl-sn-glycero-3-phospho-(1'-sn-glycerol) + (9Z)-octadecenoate + H(+)</text>
        <dbReference type="Rhea" id="RHEA:40919"/>
        <dbReference type="ChEBI" id="CHEBI:15377"/>
        <dbReference type="ChEBI" id="CHEBI:15378"/>
        <dbReference type="ChEBI" id="CHEBI:30823"/>
        <dbReference type="ChEBI" id="CHEBI:72841"/>
        <dbReference type="ChEBI" id="CHEBI:75158"/>
    </reaction>
    <physiologicalReaction direction="left-to-right" evidence="26">
        <dbReference type="Rhea" id="RHEA:40920"/>
    </physiologicalReaction>
</comment>
<dbReference type="GO" id="GO:0031526">
    <property type="term" value="C:brush border membrane"/>
    <property type="evidence" value="ECO:0007669"/>
    <property type="project" value="TreeGrafter"/>
</dbReference>
<comment type="catalytic activity">
    <reaction evidence="38">
        <text>1-O-hexadecyl-2-(9Z)-octadecenoyl-sn-glycero-3-phosphocholine + H2O = 1-O-hexadecyl-sn-glycero-3-phosphocholine + (9Z)-octadecenoate + H(+)</text>
        <dbReference type="Rhea" id="RHEA:40915"/>
        <dbReference type="ChEBI" id="CHEBI:15377"/>
        <dbReference type="ChEBI" id="CHEBI:15378"/>
        <dbReference type="ChEBI" id="CHEBI:30823"/>
        <dbReference type="ChEBI" id="CHEBI:34112"/>
        <dbReference type="ChEBI" id="CHEBI:64496"/>
    </reaction>
    <physiologicalReaction direction="left-to-right" evidence="38">
        <dbReference type="Rhea" id="RHEA:40916"/>
    </physiologicalReaction>
</comment>
<dbReference type="WBParaSite" id="maker-uti_cns_0002277-snap-gene-0.10-mRNA-1">
    <property type="protein sequence ID" value="maker-uti_cns_0002277-snap-gene-0.10-mRNA-1"/>
    <property type="gene ID" value="maker-uti_cns_0002277-snap-gene-0.10"/>
</dbReference>
<dbReference type="InterPro" id="IPR038885">
    <property type="entry name" value="PLB1"/>
</dbReference>
<comment type="catalytic activity">
    <reaction evidence="13">
        <text>a triacylglycerol + H2O = a diacylglycerol + a fatty acid + H(+)</text>
        <dbReference type="Rhea" id="RHEA:12044"/>
        <dbReference type="ChEBI" id="CHEBI:15377"/>
        <dbReference type="ChEBI" id="CHEBI:15378"/>
        <dbReference type="ChEBI" id="CHEBI:17855"/>
        <dbReference type="ChEBI" id="CHEBI:18035"/>
        <dbReference type="ChEBI" id="CHEBI:28868"/>
        <dbReference type="EC" id="3.1.1.3"/>
    </reaction>
    <physiologicalReaction direction="left-to-right" evidence="13">
        <dbReference type="Rhea" id="RHEA:12045"/>
    </physiologicalReaction>
</comment>
<comment type="catalytic activity">
    <reaction evidence="33">
        <text>a 1-acyl-sn-glycero-3-phosphocholine + H2O = sn-glycerol 3-phosphocholine + a fatty acid + H(+)</text>
        <dbReference type="Rhea" id="RHEA:15177"/>
        <dbReference type="ChEBI" id="CHEBI:15377"/>
        <dbReference type="ChEBI" id="CHEBI:15378"/>
        <dbReference type="ChEBI" id="CHEBI:16870"/>
        <dbReference type="ChEBI" id="CHEBI:28868"/>
        <dbReference type="ChEBI" id="CHEBI:58168"/>
        <dbReference type="EC" id="3.1.1.5"/>
    </reaction>
    <physiologicalReaction direction="left-to-right" evidence="33">
        <dbReference type="Rhea" id="RHEA:15178"/>
    </physiologicalReaction>
</comment>
<comment type="catalytic activity">
    <reaction evidence="22">
        <text>1,3-dihexadecanoyl-2-(9Z-octadecenoyl)glycerol + H2O = 1-hexadecanoyl-2-(9Z-octadecenoyl)-glycerol + hexadecanoate + H(+)</text>
        <dbReference type="Rhea" id="RHEA:40979"/>
        <dbReference type="ChEBI" id="CHEBI:7896"/>
        <dbReference type="ChEBI" id="CHEBI:15377"/>
        <dbReference type="ChEBI" id="CHEBI:15378"/>
        <dbReference type="ChEBI" id="CHEBI:75585"/>
        <dbReference type="ChEBI" id="CHEBI:75688"/>
    </reaction>
    <physiologicalReaction direction="left-to-right" evidence="22">
        <dbReference type="Rhea" id="RHEA:40980"/>
    </physiologicalReaction>
</comment>
<dbReference type="GO" id="GO:0006644">
    <property type="term" value="P:phospholipid metabolic process"/>
    <property type="evidence" value="ECO:0007669"/>
    <property type="project" value="TreeGrafter"/>
</dbReference>
<evidence type="ECO:0000256" key="5">
    <source>
        <dbReference type="ARBA" id="ARBA00022692"/>
    </source>
</evidence>
<evidence type="ECO:0000256" key="15">
    <source>
        <dbReference type="ARBA" id="ARBA00023422"/>
    </source>
</evidence>
<comment type="catalytic activity">
    <reaction evidence="42">
        <text>2-(9Z-octadecenoyl)-glycerol + H2O = glycerol + (9Z)-octadecenoate + H(+)</text>
        <dbReference type="Rhea" id="RHEA:38491"/>
        <dbReference type="ChEBI" id="CHEBI:15377"/>
        <dbReference type="ChEBI" id="CHEBI:15378"/>
        <dbReference type="ChEBI" id="CHEBI:17754"/>
        <dbReference type="ChEBI" id="CHEBI:30823"/>
        <dbReference type="ChEBI" id="CHEBI:73990"/>
    </reaction>
    <physiologicalReaction direction="left-to-right" evidence="42">
        <dbReference type="Rhea" id="RHEA:38492"/>
    </physiologicalReaction>
</comment>
<feature type="compositionally biased region" description="Basic and acidic residues" evidence="43">
    <location>
        <begin position="110"/>
        <end position="126"/>
    </location>
</feature>
<evidence type="ECO:0000256" key="29">
    <source>
        <dbReference type="ARBA" id="ARBA00048227"/>
    </source>
</evidence>
<evidence type="ECO:0000256" key="1">
    <source>
        <dbReference type="ARBA" id="ARBA00004247"/>
    </source>
</evidence>
<protein>
    <recommendedName>
        <fullName evidence="3">Phospholipase B1, membrane-associated</fullName>
    </recommendedName>
    <alternativeName>
        <fullName evidence="16">Lysophospholipase</fullName>
    </alternativeName>
    <alternativeName>
        <fullName evidence="17">Phospholipase A2</fullName>
    </alternativeName>
    <alternativeName>
        <fullName evidence="19">Phospholipase B/lipase</fullName>
    </alternativeName>
    <alternativeName>
        <fullName evidence="18">Triacylglycerol lipase</fullName>
    </alternativeName>
</protein>
<reference evidence="45" key="1">
    <citation type="submission" date="2016-11" db="UniProtKB">
        <authorList>
            <consortium name="WormBaseParasite"/>
        </authorList>
    </citation>
    <scope>IDENTIFICATION</scope>
</reference>
<evidence type="ECO:0000256" key="19">
    <source>
        <dbReference type="ARBA" id="ARBA00033022"/>
    </source>
</evidence>
<keyword evidence="7" id="KW-0677">Repeat</keyword>
<dbReference type="Gene3D" id="3.40.50.1110">
    <property type="entry name" value="SGNH hydrolase"/>
    <property type="match status" value="1"/>
</dbReference>
<evidence type="ECO:0000256" key="34">
    <source>
        <dbReference type="ARBA" id="ARBA00048613"/>
    </source>
</evidence>
<dbReference type="CDD" id="cd01824">
    <property type="entry name" value="Phospholipase_B_like"/>
    <property type="match status" value="1"/>
</dbReference>
<dbReference type="GO" id="GO:0004622">
    <property type="term" value="F:phosphatidylcholine lysophospholipase activity"/>
    <property type="evidence" value="ECO:0007669"/>
    <property type="project" value="UniProtKB-EC"/>
</dbReference>
<evidence type="ECO:0000256" key="42">
    <source>
        <dbReference type="ARBA" id="ARBA00049461"/>
    </source>
</evidence>
<evidence type="ECO:0000256" key="32">
    <source>
        <dbReference type="ARBA" id="ARBA00048386"/>
    </source>
</evidence>
<keyword evidence="44" id="KW-1185">Reference proteome</keyword>
<evidence type="ECO:0000256" key="7">
    <source>
        <dbReference type="ARBA" id="ARBA00022737"/>
    </source>
</evidence>
<keyword evidence="12" id="KW-0325">Glycoprotein</keyword>
<comment type="catalytic activity">
    <reaction evidence="34">
        <text>1-hexadecanoyl-2-(9Z-octadecenoyl)-sn-glycero-3-phosphoethanolamine + H2O = 1-hexadecanoyl-sn-glycero-3-phosphoethanolamine + (9Z)-octadecenoate + H(+)</text>
        <dbReference type="Rhea" id="RHEA:40911"/>
        <dbReference type="ChEBI" id="CHEBI:15377"/>
        <dbReference type="ChEBI" id="CHEBI:15378"/>
        <dbReference type="ChEBI" id="CHEBI:30823"/>
        <dbReference type="ChEBI" id="CHEBI:73004"/>
        <dbReference type="ChEBI" id="CHEBI:73007"/>
    </reaction>
    <physiologicalReaction direction="left-to-right" evidence="34">
        <dbReference type="Rhea" id="RHEA:40912"/>
    </physiologicalReaction>
</comment>
<comment type="catalytic activity">
    <reaction evidence="30">
        <text>1-hexadecanoyl-2-(9Z,12Z-octadecadienoyl)-sn-glycero-3-phosphocholine + H2O = 2-(9Z,12Z-octadecadienoyl)-sn-glycero-3-phosphocholine + hexadecanoate + H(+)</text>
        <dbReference type="Rhea" id="RHEA:40971"/>
        <dbReference type="ChEBI" id="CHEBI:7896"/>
        <dbReference type="ChEBI" id="CHEBI:15377"/>
        <dbReference type="ChEBI" id="CHEBI:15378"/>
        <dbReference type="ChEBI" id="CHEBI:73002"/>
        <dbReference type="ChEBI" id="CHEBI:76084"/>
    </reaction>
    <physiologicalReaction direction="left-to-right" evidence="30">
        <dbReference type="Rhea" id="RHEA:40972"/>
    </physiologicalReaction>
</comment>
<dbReference type="InterPro" id="IPR001087">
    <property type="entry name" value="GDSL"/>
</dbReference>
<feature type="region of interest" description="Disordered" evidence="43">
    <location>
        <begin position="103"/>
        <end position="160"/>
    </location>
</feature>
<comment type="catalytic activity">
    <reaction evidence="23">
        <text>1-(9Z-octadecenoyl)-glycerol + H2O = glycerol + (9Z)-octadecenoate + H(+)</text>
        <dbReference type="Rhea" id="RHEA:38487"/>
        <dbReference type="ChEBI" id="CHEBI:15377"/>
        <dbReference type="ChEBI" id="CHEBI:15378"/>
        <dbReference type="ChEBI" id="CHEBI:17754"/>
        <dbReference type="ChEBI" id="CHEBI:30823"/>
        <dbReference type="ChEBI" id="CHEBI:75342"/>
    </reaction>
    <physiologicalReaction direction="left-to-right" evidence="23">
        <dbReference type="Rhea" id="RHEA:38488"/>
    </physiologicalReaction>
</comment>
<comment type="catalytic activity">
    <reaction evidence="37">
        <text>1,3-dihexadecanoyl-2-(9Z-octadecenoyl)glycerol + H2O = 1,3-dihexadecanoylglycerol + (9Z)-octadecenoate + H(+)</text>
        <dbReference type="Rhea" id="RHEA:40983"/>
        <dbReference type="ChEBI" id="CHEBI:15377"/>
        <dbReference type="ChEBI" id="CHEBI:15378"/>
        <dbReference type="ChEBI" id="CHEBI:30823"/>
        <dbReference type="ChEBI" id="CHEBI:75688"/>
        <dbReference type="ChEBI" id="CHEBI:77619"/>
    </reaction>
    <physiologicalReaction direction="left-to-right" evidence="37">
        <dbReference type="Rhea" id="RHEA:40984"/>
    </physiologicalReaction>
</comment>
<evidence type="ECO:0000256" key="12">
    <source>
        <dbReference type="ARBA" id="ARBA00023180"/>
    </source>
</evidence>
<evidence type="ECO:0000256" key="41">
    <source>
        <dbReference type="ARBA" id="ARBA00049372"/>
    </source>
</evidence>
<evidence type="ECO:0000256" key="4">
    <source>
        <dbReference type="ARBA" id="ARBA00022475"/>
    </source>
</evidence>
<comment type="subcellular location">
    <subcellularLocation>
        <location evidence="1">Apical cell membrane</location>
        <topology evidence="1">Single-pass type I membrane protein</topology>
    </subcellularLocation>
</comment>
<comment type="catalytic activity">
    <reaction evidence="24">
        <text>1-hexadecanoyl-2-(9Z)-octadecenoyl-3-octadecanoyl-sn-glycerol + H2O = 1-hexadecanoyl-2-(9Z-octadecenoyl)-sn-glycerol + octadecanoate + H(+)</text>
        <dbReference type="Rhea" id="RHEA:41111"/>
        <dbReference type="ChEBI" id="CHEBI:15377"/>
        <dbReference type="ChEBI" id="CHEBI:15378"/>
        <dbReference type="ChEBI" id="CHEBI:25629"/>
        <dbReference type="ChEBI" id="CHEBI:75466"/>
        <dbReference type="ChEBI" id="CHEBI:77623"/>
    </reaction>
    <physiologicalReaction direction="left-to-right" evidence="24">
        <dbReference type="Rhea" id="RHEA:41112"/>
    </physiologicalReaction>
</comment>
<evidence type="ECO:0000256" key="31">
    <source>
        <dbReference type="ARBA" id="ARBA00048374"/>
    </source>
</evidence>
<comment type="catalytic activity">
    <reaction evidence="39">
        <text>1-hexadecanoyl-2-(9Z)-octadecenoyl-3-octadecanoyl-sn-glycerol + H2O = 1-hexadecanoyl-3-octadecanoyl-sn-glycerol + (9Z)-octadecenoate + H(+)</text>
        <dbReference type="Rhea" id="RHEA:41103"/>
        <dbReference type="ChEBI" id="CHEBI:15377"/>
        <dbReference type="ChEBI" id="CHEBI:15378"/>
        <dbReference type="ChEBI" id="CHEBI:30823"/>
        <dbReference type="ChEBI" id="CHEBI:77623"/>
        <dbReference type="ChEBI" id="CHEBI:77624"/>
    </reaction>
    <physiologicalReaction direction="left-to-right" evidence="39">
        <dbReference type="Rhea" id="RHEA:41104"/>
    </physiologicalReaction>
</comment>
<keyword evidence="6" id="KW-0732">Signal</keyword>
<evidence type="ECO:0000256" key="28">
    <source>
        <dbReference type="ARBA" id="ARBA00048058"/>
    </source>
</evidence>
<evidence type="ECO:0000256" key="22">
    <source>
        <dbReference type="ARBA" id="ARBA00047363"/>
    </source>
</evidence>
<evidence type="ECO:0000313" key="45">
    <source>
        <dbReference type="WBParaSite" id="maker-uti_cns_0002277-snap-gene-0.10-mRNA-1"/>
    </source>
</evidence>
<dbReference type="GO" id="GO:0050253">
    <property type="term" value="F:retinyl-palmitate esterase activity"/>
    <property type="evidence" value="ECO:0007669"/>
    <property type="project" value="TreeGrafter"/>
</dbReference>
<comment type="catalytic activity">
    <reaction evidence="27">
        <text>a 1-O-alkyl-2-acyl-sn-glycero-3-phosphocholine + H2O = a 1-O-alkyl-sn-glycero-3-phosphocholine + a fatty acid + H(+)</text>
        <dbReference type="Rhea" id="RHEA:36231"/>
        <dbReference type="ChEBI" id="CHEBI:15377"/>
        <dbReference type="ChEBI" id="CHEBI:15378"/>
        <dbReference type="ChEBI" id="CHEBI:28868"/>
        <dbReference type="ChEBI" id="CHEBI:30909"/>
        <dbReference type="ChEBI" id="CHEBI:36702"/>
        <dbReference type="EC" id="3.1.1.4"/>
    </reaction>
    <physiologicalReaction direction="left-to-right" evidence="27">
        <dbReference type="Rhea" id="RHEA:36232"/>
    </physiologicalReaction>
</comment>
<evidence type="ECO:0000256" key="13">
    <source>
        <dbReference type="ARBA" id="ARBA00023369"/>
    </source>
</evidence>
<comment type="catalytic activity">
    <reaction evidence="14">
        <text>1-hexadecanoyl-2-(9Z,12Z-octadecadienoyl)-sn-glycero-3-phosphocholine + H2O = (9Z,12Z)-octadecadienoate + 1-hexadecanoyl-sn-glycero-3-phosphocholine + H(+)</text>
        <dbReference type="Rhea" id="RHEA:40811"/>
        <dbReference type="ChEBI" id="CHEBI:15377"/>
        <dbReference type="ChEBI" id="CHEBI:15378"/>
        <dbReference type="ChEBI" id="CHEBI:30245"/>
        <dbReference type="ChEBI" id="CHEBI:72998"/>
        <dbReference type="ChEBI" id="CHEBI:73002"/>
    </reaction>
    <physiologicalReaction direction="left-to-right" evidence="14">
        <dbReference type="Rhea" id="RHEA:40812"/>
    </physiologicalReaction>
</comment>
<keyword evidence="11" id="KW-0472">Membrane</keyword>
<comment type="catalytic activity">
    <reaction evidence="35">
        <text>1-hexadecanoyl-sn-glycero-3-phosphocholine + H2O = sn-glycerol 3-phosphocholine + hexadecanoate + H(+)</text>
        <dbReference type="Rhea" id="RHEA:40435"/>
        <dbReference type="ChEBI" id="CHEBI:7896"/>
        <dbReference type="ChEBI" id="CHEBI:15377"/>
        <dbReference type="ChEBI" id="CHEBI:15378"/>
        <dbReference type="ChEBI" id="CHEBI:16870"/>
        <dbReference type="ChEBI" id="CHEBI:72998"/>
    </reaction>
    <physiologicalReaction direction="left-to-right" evidence="35">
        <dbReference type="Rhea" id="RHEA:40436"/>
    </physiologicalReaction>
</comment>
<dbReference type="Proteomes" id="UP000095280">
    <property type="component" value="Unplaced"/>
</dbReference>
<evidence type="ECO:0000256" key="25">
    <source>
        <dbReference type="ARBA" id="ARBA00048011"/>
    </source>
</evidence>
<evidence type="ECO:0000256" key="21">
    <source>
        <dbReference type="ARBA" id="ARBA00047324"/>
    </source>
</evidence>
<name>A0A1I8GK45_9PLAT</name>
<comment type="catalytic activity">
    <reaction evidence="28">
        <text>1,2-di-(9Z-octadecenoyl)-sn-glycero-3-phosphocholine + H2O = 1-(9Z-octadecenoyl)-sn-glycero-3-phosphocholine + (9Z)-octadecenoate + H(+)</text>
        <dbReference type="Rhea" id="RHEA:40923"/>
        <dbReference type="ChEBI" id="CHEBI:15377"/>
        <dbReference type="ChEBI" id="CHEBI:15378"/>
        <dbReference type="ChEBI" id="CHEBI:28610"/>
        <dbReference type="ChEBI" id="CHEBI:30823"/>
        <dbReference type="ChEBI" id="CHEBI:74669"/>
    </reaction>
    <physiologicalReaction direction="left-to-right" evidence="28">
        <dbReference type="Rhea" id="RHEA:40924"/>
    </physiologicalReaction>
</comment>
<evidence type="ECO:0000256" key="9">
    <source>
        <dbReference type="ARBA" id="ARBA00022989"/>
    </source>
</evidence>
<accession>A0A1I8GK45</accession>
<evidence type="ECO:0000256" key="33">
    <source>
        <dbReference type="ARBA" id="ARBA00048454"/>
    </source>
</evidence>
<evidence type="ECO:0000256" key="43">
    <source>
        <dbReference type="SAM" id="MobiDB-lite"/>
    </source>
</evidence>
<evidence type="ECO:0000256" key="39">
    <source>
        <dbReference type="ARBA" id="ARBA00048939"/>
    </source>
</evidence>
<evidence type="ECO:0000256" key="3">
    <source>
        <dbReference type="ARBA" id="ARBA00015133"/>
    </source>
</evidence>
<evidence type="ECO:0000256" key="2">
    <source>
        <dbReference type="ARBA" id="ARBA00009979"/>
    </source>
</evidence>
<dbReference type="FunFam" id="3.40.50.1110:FF:000005">
    <property type="entry name" value="Phospholipase B1"/>
    <property type="match status" value="1"/>
</dbReference>
<dbReference type="InterPro" id="IPR036514">
    <property type="entry name" value="SGNH_hydro_sf"/>
</dbReference>
<keyword evidence="4" id="KW-1003">Cell membrane</keyword>
<comment type="catalytic activity">
    <reaction evidence="40">
        <text>1,2-dihexadecanoyl-sn-glycero-3-phosphocholine + 2 H2O = sn-glycerol 3-phosphocholine + 2 hexadecanoate + 2 H(+)</text>
        <dbReference type="Rhea" id="RHEA:40975"/>
        <dbReference type="ChEBI" id="CHEBI:7896"/>
        <dbReference type="ChEBI" id="CHEBI:15377"/>
        <dbReference type="ChEBI" id="CHEBI:15378"/>
        <dbReference type="ChEBI" id="CHEBI:16870"/>
        <dbReference type="ChEBI" id="CHEBI:72999"/>
    </reaction>
    <physiologicalReaction direction="left-to-right" evidence="40">
        <dbReference type="Rhea" id="RHEA:40976"/>
    </physiologicalReaction>
</comment>
<comment type="catalytic activity">
    <reaction evidence="15">
        <text>a 1,2-diacyl-sn-glycero-3-phosphocholine + H2O = a 1-acyl-sn-glycero-3-phosphocholine + a fatty acid + H(+)</text>
        <dbReference type="Rhea" id="RHEA:15801"/>
        <dbReference type="ChEBI" id="CHEBI:15377"/>
        <dbReference type="ChEBI" id="CHEBI:15378"/>
        <dbReference type="ChEBI" id="CHEBI:28868"/>
        <dbReference type="ChEBI" id="CHEBI:57643"/>
        <dbReference type="ChEBI" id="CHEBI:58168"/>
        <dbReference type="EC" id="3.1.1.4"/>
    </reaction>
    <physiologicalReaction direction="left-to-right" evidence="15">
        <dbReference type="Rhea" id="RHEA:15802"/>
    </physiologicalReaction>
</comment>
<comment type="catalytic activity">
    <reaction evidence="36">
        <text>1-hexadecanoyl-2-(9Z-octadecenoyl)-sn-glycero-3-phosphocholine + H2O = 1-hexadecanoyl-sn-glycero-3-phosphocholine + (9Z)-octadecenoate + H(+)</text>
        <dbReference type="Rhea" id="RHEA:38779"/>
        <dbReference type="ChEBI" id="CHEBI:15377"/>
        <dbReference type="ChEBI" id="CHEBI:15378"/>
        <dbReference type="ChEBI" id="CHEBI:30823"/>
        <dbReference type="ChEBI" id="CHEBI:72998"/>
        <dbReference type="ChEBI" id="CHEBI:73001"/>
    </reaction>
    <physiologicalReaction direction="left-to-right" evidence="36">
        <dbReference type="Rhea" id="RHEA:38780"/>
    </physiologicalReaction>
</comment>
<evidence type="ECO:0000256" key="38">
    <source>
        <dbReference type="ARBA" id="ARBA00048872"/>
    </source>
</evidence>
<dbReference type="PANTHER" id="PTHR21325">
    <property type="entry name" value="PHOSPHOLIPASE B, PLB1"/>
    <property type="match status" value="1"/>
</dbReference>
<dbReference type="Pfam" id="PF00657">
    <property type="entry name" value="Lipase_GDSL"/>
    <property type="match status" value="1"/>
</dbReference>
<sequence>RGLNRHPVAGLAVQVAPSVPADNAPLNGFIKRQHRLVFCIHHAGDHQSRFGFRLLPFVVLDHLRQRSASFKVVFFFAVRQNRAGGIGRRGFTSESNFSVAQDASGFGAQRRHEPDERPADLLERDCPAGQQAQPQRSRTLQRRRVAARNSHAERRHAETNAAAPLFGCSAGISAPEADCPAENRSSVTPTDALTTILSDPTMQGDTGNWTETLERVIKVIESNATLRQAMLNETAELGFSSALGQVLKGIGYDFPCSPFKLAQPATSVHALTPADVQVVGAIGDSISAGSGIHAFTPLGIVLSFRGSVFSIGADLNYQWIPTLPNILLKYNPNLRGYAKGVLKKSRGFDVAVPGAKSEDMLKQAYDLIQRMKADPTVDYQNDWKVITLFIGGNDLCAYCKNPRYYAAEMYTANIKRALDLLHSEVPRAFVNVVNVLDVSQIKELNRGLACTVLHYFECRCGAFKQPTEELRQIVLEYQGNLSALVNSGVYDTRDDFTVVLQPFLEKTVLPKNRCGKPDLAYFAPDCFHLSGLGNARAAQALWNNMIEPVGAKRTDWHIGEPIECLSPEQPYFYTNKNSNK</sequence>
<evidence type="ECO:0000256" key="26">
    <source>
        <dbReference type="ARBA" id="ARBA00048015"/>
    </source>
</evidence>
<comment type="function">
    <text evidence="20">Calcium-independent membrane-associated phospholipase that catalyzes complete diacylation of phospholipids by hydrolyzing both sn-1 and sn-2 fatty acyl chains attached to the glycerol backbone (phospholipase B activity). Has dual phospholipase and lysophospholipase activities toward diacylphospholipids. Preferentially cleaves sn-2 ester bonds over sn-1 bonds. Acts as a lipase toward glycerolipid substrates. Hydrolyzes fatty acyl chains of diacylglycerols with preference for the sn-2 position and of triacylglycerols with not positional selectivity. May also hydrolyze long chain retinyl esters such as retinyl palmitate. May contribute to digestion of dietary phospholipids, glycerolipids and retinoids, facilitating lipid absorption at the brush border.</text>
</comment>
<evidence type="ECO:0000256" key="14">
    <source>
        <dbReference type="ARBA" id="ARBA00023408"/>
    </source>
</evidence>
<evidence type="ECO:0000256" key="20">
    <source>
        <dbReference type="ARBA" id="ARBA00045916"/>
    </source>
</evidence>
<evidence type="ECO:0000256" key="6">
    <source>
        <dbReference type="ARBA" id="ARBA00022729"/>
    </source>
</evidence>
<keyword evidence="5" id="KW-0812">Transmembrane</keyword>
<evidence type="ECO:0000256" key="17">
    <source>
        <dbReference type="ARBA" id="ARBA00031182"/>
    </source>
</evidence>